<accession>A0A0U1DYV8</accession>
<dbReference type="AlphaFoldDB" id="A0A0U1DYV8"/>
<protein>
    <submittedName>
        <fullName evidence="1">Uncharacterized protein</fullName>
    </submittedName>
</protein>
<evidence type="ECO:0000313" key="1">
    <source>
        <dbReference type="EMBL" id="CQD25164.1"/>
    </source>
</evidence>
<name>A0A0U1DYV8_9MYCO</name>
<proteinExistence type="predicted"/>
<dbReference type="EMBL" id="CTEF01000009">
    <property type="protein sequence ID" value="CQD25164.1"/>
    <property type="molecule type" value="Genomic_DNA"/>
</dbReference>
<gene>
    <name evidence="1" type="ORF">BN970_06962</name>
</gene>
<organism evidence="1 2">
    <name type="scientific">Mycolicibacterium conceptionense</name>
    <dbReference type="NCBI Taxonomy" id="451644"/>
    <lineage>
        <taxon>Bacteria</taxon>
        <taxon>Bacillati</taxon>
        <taxon>Actinomycetota</taxon>
        <taxon>Actinomycetes</taxon>
        <taxon>Mycobacteriales</taxon>
        <taxon>Mycobacteriaceae</taxon>
        <taxon>Mycolicibacterium</taxon>
    </lineage>
</organism>
<dbReference type="Proteomes" id="UP000182227">
    <property type="component" value="Unassembled WGS sequence"/>
</dbReference>
<reference evidence="1 2" key="1">
    <citation type="submission" date="2015-03" db="EMBL/GenBank/DDBJ databases">
        <authorList>
            <person name="Murphy D."/>
        </authorList>
    </citation>
    <scope>NUCLEOTIDE SEQUENCE [LARGE SCALE GENOMIC DNA]</scope>
    <source>
        <strain evidence="1 2">D16</strain>
    </source>
</reference>
<sequence>MVIDLEVAGLLKRAGRGVVVRGPVELDAIANSHQLGDYRTARLQRHQAERSAWKQWLDQREQARIGGSHIETQETAAAAALSAGLDEDTERAYLDLTMSTGPPPMDNIDIEREAIDIVADLLGGRILVA</sequence>
<evidence type="ECO:0000313" key="2">
    <source>
        <dbReference type="Proteomes" id="UP000182227"/>
    </source>
</evidence>